<protein>
    <submittedName>
        <fullName evidence="2">Uncharacterized protein</fullName>
    </submittedName>
</protein>
<evidence type="ECO:0000256" key="1">
    <source>
        <dbReference type="SAM" id="MobiDB-lite"/>
    </source>
</evidence>
<evidence type="ECO:0000313" key="3">
    <source>
        <dbReference type="Proteomes" id="UP000283269"/>
    </source>
</evidence>
<dbReference type="AlphaFoldDB" id="A0A409VQ43"/>
<dbReference type="EMBL" id="NHYD01003958">
    <property type="protein sequence ID" value="PPQ68391.1"/>
    <property type="molecule type" value="Genomic_DNA"/>
</dbReference>
<feature type="region of interest" description="Disordered" evidence="1">
    <location>
        <begin position="60"/>
        <end position="83"/>
    </location>
</feature>
<comment type="caution">
    <text evidence="2">The sequence shown here is derived from an EMBL/GenBank/DDBJ whole genome shotgun (WGS) entry which is preliminary data.</text>
</comment>
<sequence>MPIAEYTLDAGFDESRILILEVPGIVPEAHKSLRPQRETECQLLLDPLVTVALVNQRKRRLGNEEDHQHDVQRPKKKIKSDTHDLVRKSDLDEPIEVKSAQHLKGIIASNDSSECKAKHVDFHPKLVRLTETVSKARNAFEKSIVRTEKTMKPKRVNIRSIYPLNTHTLFWNEIFAKSFPRNGTTLLKVSVKDLVHAPRTKAVIFDLNKTYLGRPFINLDKRRKHNDQIMDDE</sequence>
<reference evidence="2 3" key="1">
    <citation type="journal article" date="2018" name="Evol. Lett.">
        <title>Horizontal gene cluster transfer increased hallucinogenic mushroom diversity.</title>
        <authorList>
            <person name="Reynolds H.T."/>
            <person name="Vijayakumar V."/>
            <person name="Gluck-Thaler E."/>
            <person name="Korotkin H.B."/>
            <person name="Matheny P.B."/>
            <person name="Slot J.C."/>
        </authorList>
    </citation>
    <scope>NUCLEOTIDE SEQUENCE [LARGE SCALE GENOMIC DNA]</scope>
    <source>
        <strain evidence="2 3">2631</strain>
    </source>
</reference>
<evidence type="ECO:0000313" key="2">
    <source>
        <dbReference type="EMBL" id="PPQ68391.1"/>
    </source>
</evidence>
<dbReference type="InParanoid" id="A0A409VQ43"/>
<keyword evidence="3" id="KW-1185">Reference proteome</keyword>
<name>A0A409VQ43_PSICY</name>
<accession>A0A409VQ43</accession>
<proteinExistence type="predicted"/>
<dbReference type="Proteomes" id="UP000283269">
    <property type="component" value="Unassembled WGS sequence"/>
</dbReference>
<dbReference type="OrthoDB" id="3197870at2759"/>
<organism evidence="2 3">
    <name type="scientific">Psilocybe cyanescens</name>
    <dbReference type="NCBI Taxonomy" id="93625"/>
    <lineage>
        <taxon>Eukaryota</taxon>
        <taxon>Fungi</taxon>
        <taxon>Dikarya</taxon>
        <taxon>Basidiomycota</taxon>
        <taxon>Agaricomycotina</taxon>
        <taxon>Agaricomycetes</taxon>
        <taxon>Agaricomycetidae</taxon>
        <taxon>Agaricales</taxon>
        <taxon>Agaricineae</taxon>
        <taxon>Strophariaceae</taxon>
        <taxon>Psilocybe</taxon>
    </lineage>
</organism>
<gene>
    <name evidence="2" type="ORF">CVT25_007929</name>
</gene>
<feature type="compositionally biased region" description="Basic and acidic residues" evidence="1">
    <location>
        <begin position="61"/>
        <end position="83"/>
    </location>
</feature>